<dbReference type="PANTHER" id="PTHR30126:SF40">
    <property type="entry name" value="HTH-TYPE TRANSCRIPTIONAL REGULATOR GLTR"/>
    <property type="match status" value="1"/>
</dbReference>
<dbReference type="HOGENOM" id="CLU_1486481_0_0_7"/>
<protein>
    <recommendedName>
        <fullName evidence="5">HTH lysR-type domain-containing protein</fullName>
    </recommendedName>
</protein>
<evidence type="ECO:0000313" key="6">
    <source>
        <dbReference type="EMBL" id="ETW98783.1"/>
    </source>
</evidence>
<evidence type="ECO:0000259" key="5">
    <source>
        <dbReference type="PROSITE" id="PS50931"/>
    </source>
</evidence>
<dbReference type="FunFam" id="1.10.10.10:FF:000001">
    <property type="entry name" value="LysR family transcriptional regulator"/>
    <property type="match status" value="1"/>
</dbReference>
<evidence type="ECO:0000256" key="1">
    <source>
        <dbReference type="ARBA" id="ARBA00009437"/>
    </source>
</evidence>
<dbReference type="GO" id="GO:0000976">
    <property type="term" value="F:transcription cis-regulatory region binding"/>
    <property type="evidence" value="ECO:0007669"/>
    <property type="project" value="TreeGrafter"/>
</dbReference>
<dbReference type="PROSITE" id="PS50931">
    <property type="entry name" value="HTH_LYSR"/>
    <property type="match status" value="1"/>
</dbReference>
<feature type="domain" description="HTH lysR-type" evidence="5">
    <location>
        <begin position="6"/>
        <end position="63"/>
    </location>
</feature>
<dbReference type="Proteomes" id="UP000019140">
    <property type="component" value="Unassembled WGS sequence"/>
</dbReference>
<evidence type="ECO:0000256" key="2">
    <source>
        <dbReference type="ARBA" id="ARBA00023015"/>
    </source>
</evidence>
<keyword evidence="7" id="KW-1185">Reference proteome</keyword>
<accession>W4LL38</accession>
<name>W4LL38_9BACT</name>
<dbReference type="PANTHER" id="PTHR30126">
    <property type="entry name" value="HTH-TYPE TRANSCRIPTIONAL REGULATOR"/>
    <property type="match status" value="1"/>
</dbReference>
<comment type="similarity">
    <text evidence="1">Belongs to the LysR transcriptional regulatory family.</text>
</comment>
<dbReference type="Gene3D" id="1.10.10.10">
    <property type="entry name" value="Winged helix-like DNA-binding domain superfamily/Winged helix DNA-binding domain"/>
    <property type="match status" value="1"/>
</dbReference>
<organism evidence="6 7">
    <name type="scientific">Candidatus Entotheonella gemina</name>
    <dbReference type="NCBI Taxonomy" id="1429439"/>
    <lineage>
        <taxon>Bacteria</taxon>
        <taxon>Pseudomonadati</taxon>
        <taxon>Nitrospinota/Tectimicrobiota group</taxon>
        <taxon>Candidatus Tectimicrobiota</taxon>
        <taxon>Candidatus Entotheonellia</taxon>
        <taxon>Candidatus Entotheonellales</taxon>
        <taxon>Candidatus Entotheonellaceae</taxon>
        <taxon>Candidatus Entotheonella</taxon>
    </lineage>
</organism>
<dbReference type="Pfam" id="PF00126">
    <property type="entry name" value="HTH_1"/>
    <property type="match status" value="1"/>
</dbReference>
<dbReference type="InterPro" id="IPR036390">
    <property type="entry name" value="WH_DNA-bd_sf"/>
</dbReference>
<dbReference type="GO" id="GO:0003700">
    <property type="term" value="F:DNA-binding transcription factor activity"/>
    <property type="evidence" value="ECO:0007669"/>
    <property type="project" value="InterPro"/>
</dbReference>
<evidence type="ECO:0000256" key="3">
    <source>
        <dbReference type="ARBA" id="ARBA00023125"/>
    </source>
</evidence>
<dbReference type="InterPro" id="IPR000847">
    <property type="entry name" value="LysR_HTH_N"/>
</dbReference>
<reference evidence="6 7" key="1">
    <citation type="journal article" date="2014" name="Nature">
        <title>An environmental bacterial taxon with a large and distinct metabolic repertoire.</title>
        <authorList>
            <person name="Wilson M.C."/>
            <person name="Mori T."/>
            <person name="Ruckert C."/>
            <person name="Uria A.R."/>
            <person name="Helf M.J."/>
            <person name="Takada K."/>
            <person name="Gernert C."/>
            <person name="Steffens U.A."/>
            <person name="Heycke N."/>
            <person name="Schmitt S."/>
            <person name="Rinke C."/>
            <person name="Helfrich E.J."/>
            <person name="Brachmann A.O."/>
            <person name="Gurgui C."/>
            <person name="Wakimoto T."/>
            <person name="Kracht M."/>
            <person name="Crusemann M."/>
            <person name="Hentschel U."/>
            <person name="Abe I."/>
            <person name="Matsunaga S."/>
            <person name="Kalinowski J."/>
            <person name="Takeyama H."/>
            <person name="Piel J."/>
        </authorList>
    </citation>
    <scope>NUCLEOTIDE SEQUENCE [LARGE SCALE GENOMIC DNA]</scope>
    <source>
        <strain evidence="7">TSY2</strain>
    </source>
</reference>
<dbReference type="AlphaFoldDB" id="W4LL38"/>
<dbReference type="InterPro" id="IPR036388">
    <property type="entry name" value="WH-like_DNA-bd_sf"/>
</dbReference>
<comment type="caution">
    <text evidence="6">The sequence shown here is derived from an EMBL/GenBank/DDBJ whole genome shotgun (WGS) entry which is preliminary data.</text>
</comment>
<evidence type="ECO:0000256" key="4">
    <source>
        <dbReference type="ARBA" id="ARBA00023163"/>
    </source>
</evidence>
<proteinExistence type="inferred from homology"/>
<dbReference type="PRINTS" id="PR00039">
    <property type="entry name" value="HTHLYSR"/>
</dbReference>
<dbReference type="Gene3D" id="3.40.190.10">
    <property type="entry name" value="Periplasmic binding protein-like II"/>
    <property type="match status" value="1"/>
</dbReference>
<keyword evidence="4" id="KW-0804">Transcription</keyword>
<evidence type="ECO:0000313" key="7">
    <source>
        <dbReference type="Proteomes" id="UP000019140"/>
    </source>
</evidence>
<keyword evidence="3" id="KW-0238">DNA-binding</keyword>
<gene>
    <name evidence="6" type="ORF">ETSY2_42220</name>
</gene>
<dbReference type="SUPFAM" id="SSF46785">
    <property type="entry name" value="Winged helix' DNA-binding domain"/>
    <property type="match status" value="1"/>
</dbReference>
<keyword evidence="2" id="KW-0805">Transcription regulation</keyword>
<dbReference type="EMBL" id="AZHX01001911">
    <property type="protein sequence ID" value="ETW98783.1"/>
    <property type="molecule type" value="Genomic_DNA"/>
</dbReference>
<sequence length="181" mass="19536">MKGGIVQLTHLHYFRVIAQCGNLTHAARQLGVQQSTLSVAVQRLEAEMGTTLLLRDRSGVTLTSTGRSLLPYVTEALALLDAGAEHVQGLETEDVGSFVLGVPMALGSYFLPGFLLAFQRQAPRIELSLWTGTSLATVQAAPGPGHPFRTGDQSPTAPRAGVYRTLPRRIRFLRSRATTGR</sequence>